<dbReference type="EMBL" id="ML121533">
    <property type="protein sequence ID" value="RPB26743.1"/>
    <property type="molecule type" value="Genomic_DNA"/>
</dbReference>
<dbReference type="PANTHER" id="PTHR42069:SF1">
    <property type="entry name" value="MARVEL DOMAIN-CONTAINING PROTEIN"/>
    <property type="match status" value="1"/>
</dbReference>
<dbReference type="STRING" id="1051890.A0A3N4LV11"/>
<feature type="transmembrane region" description="Helical" evidence="2">
    <location>
        <begin position="227"/>
        <end position="248"/>
    </location>
</feature>
<protein>
    <recommendedName>
        <fullName evidence="5">MARVEL domain-containing protein</fullName>
    </recommendedName>
</protein>
<reference evidence="3 4" key="1">
    <citation type="journal article" date="2018" name="Nat. Ecol. Evol.">
        <title>Pezizomycetes genomes reveal the molecular basis of ectomycorrhizal truffle lifestyle.</title>
        <authorList>
            <person name="Murat C."/>
            <person name="Payen T."/>
            <person name="Noel B."/>
            <person name="Kuo A."/>
            <person name="Morin E."/>
            <person name="Chen J."/>
            <person name="Kohler A."/>
            <person name="Krizsan K."/>
            <person name="Balestrini R."/>
            <person name="Da Silva C."/>
            <person name="Montanini B."/>
            <person name="Hainaut M."/>
            <person name="Levati E."/>
            <person name="Barry K.W."/>
            <person name="Belfiori B."/>
            <person name="Cichocki N."/>
            <person name="Clum A."/>
            <person name="Dockter R.B."/>
            <person name="Fauchery L."/>
            <person name="Guy J."/>
            <person name="Iotti M."/>
            <person name="Le Tacon F."/>
            <person name="Lindquist E.A."/>
            <person name="Lipzen A."/>
            <person name="Malagnac F."/>
            <person name="Mello A."/>
            <person name="Molinier V."/>
            <person name="Miyauchi S."/>
            <person name="Poulain J."/>
            <person name="Riccioni C."/>
            <person name="Rubini A."/>
            <person name="Sitrit Y."/>
            <person name="Splivallo R."/>
            <person name="Traeger S."/>
            <person name="Wang M."/>
            <person name="Zifcakova L."/>
            <person name="Wipf D."/>
            <person name="Zambonelli A."/>
            <person name="Paolocci F."/>
            <person name="Nowrousian M."/>
            <person name="Ottonello S."/>
            <person name="Baldrian P."/>
            <person name="Spatafora J.W."/>
            <person name="Henrissat B."/>
            <person name="Nagy L.G."/>
            <person name="Aury J.M."/>
            <person name="Wincker P."/>
            <person name="Grigoriev I.V."/>
            <person name="Bonfante P."/>
            <person name="Martin F.M."/>
        </authorList>
    </citation>
    <scope>NUCLEOTIDE SEQUENCE [LARGE SCALE GENOMIC DNA]</scope>
    <source>
        <strain evidence="3 4">ATCC MYA-4762</strain>
    </source>
</reference>
<keyword evidence="2" id="KW-0812">Transmembrane</keyword>
<feature type="compositionally biased region" description="Polar residues" evidence="1">
    <location>
        <begin position="1"/>
        <end position="28"/>
    </location>
</feature>
<evidence type="ECO:0000256" key="1">
    <source>
        <dbReference type="SAM" id="MobiDB-lite"/>
    </source>
</evidence>
<accession>A0A3N4LV11</accession>
<dbReference type="Proteomes" id="UP000267821">
    <property type="component" value="Unassembled WGS sequence"/>
</dbReference>
<keyword evidence="4" id="KW-1185">Reference proteome</keyword>
<keyword evidence="2" id="KW-0472">Membrane</keyword>
<proteinExistence type="predicted"/>
<dbReference type="InParanoid" id="A0A3N4LV11"/>
<feature type="transmembrane region" description="Helical" evidence="2">
    <location>
        <begin position="260"/>
        <end position="283"/>
    </location>
</feature>
<feature type="region of interest" description="Disordered" evidence="1">
    <location>
        <begin position="1"/>
        <end position="107"/>
    </location>
</feature>
<feature type="transmembrane region" description="Helical" evidence="2">
    <location>
        <begin position="176"/>
        <end position="201"/>
    </location>
</feature>
<keyword evidence="2" id="KW-1133">Transmembrane helix</keyword>
<organism evidence="3 4">
    <name type="scientific">Terfezia boudieri ATCC MYA-4762</name>
    <dbReference type="NCBI Taxonomy" id="1051890"/>
    <lineage>
        <taxon>Eukaryota</taxon>
        <taxon>Fungi</taxon>
        <taxon>Dikarya</taxon>
        <taxon>Ascomycota</taxon>
        <taxon>Pezizomycotina</taxon>
        <taxon>Pezizomycetes</taxon>
        <taxon>Pezizales</taxon>
        <taxon>Pezizaceae</taxon>
        <taxon>Terfezia</taxon>
    </lineage>
</organism>
<feature type="transmembrane region" description="Helical" evidence="2">
    <location>
        <begin position="320"/>
        <end position="343"/>
    </location>
</feature>
<evidence type="ECO:0000256" key="2">
    <source>
        <dbReference type="SAM" id="Phobius"/>
    </source>
</evidence>
<evidence type="ECO:0008006" key="5">
    <source>
        <dbReference type="Google" id="ProtNLM"/>
    </source>
</evidence>
<dbReference type="PANTHER" id="PTHR42069">
    <property type="entry name" value="HYPHAL ANASTAMOSIS-8 PROTEIN"/>
    <property type="match status" value="1"/>
</dbReference>
<evidence type="ECO:0000313" key="4">
    <source>
        <dbReference type="Proteomes" id="UP000267821"/>
    </source>
</evidence>
<sequence>MSATNTTSAASGNETSKASKHNSTNHSRPYTFESRRGPHYYPHRAFSPPPATTASTTPTTTATPTSTANGVQSSPASRSTTSSTRTRSPPLHPDEIFQPPSLGEKSKHMYNSAAPAADIAHLPNAYANPYMYNYNPAVEQQPFGWNDEGGLVDYSQPEFMDLVEHRQRMILSRSRLVLRVIATICAITIVAGLSSALATYFDTKDLGLSWDGSPIWNPNIDEKPSTILIAAGGALAVISFTMLSLSAWQKIRHVSLLSNIVNIIISLVNISLSIFGAAFFVYYKGTTDKPTFWHWVCDHGVGDQQVQFGMLCGEATFSYAMAYVVAVLEILVVVNIVIGWVMLGKNGGRIRGVGRAVVVQVKKAEKKQGQWKASY</sequence>
<name>A0A3N4LV11_9PEZI</name>
<dbReference type="OrthoDB" id="5407133at2759"/>
<gene>
    <name evidence="3" type="ORF">L211DRAFT_846910</name>
</gene>
<dbReference type="AlphaFoldDB" id="A0A3N4LV11"/>
<evidence type="ECO:0000313" key="3">
    <source>
        <dbReference type="EMBL" id="RPB26743.1"/>
    </source>
</evidence>
<feature type="compositionally biased region" description="Low complexity" evidence="1">
    <location>
        <begin position="52"/>
        <end position="89"/>
    </location>
</feature>